<dbReference type="Gramene" id="rna-AYBTSS11_LOCUS2293">
    <property type="protein sequence ID" value="CAJ1865885.1"/>
    <property type="gene ID" value="gene-AYBTSS11_LOCUS2293"/>
</dbReference>
<dbReference type="GO" id="GO:0003700">
    <property type="term" value="F:DNA-binding transcription factor activity"/>
    <property type="evidence" value="ECO:0007669"/>
    <property type="project" value="InterPro"/>
</dbReference>
<proteinExistence type="predicted"/>
<evidence type="ECO:0000256" key="3">
    <source>
        <dbReference type="ARBA" id="ARBA00023125"/>
    </source>
</evidence>
<evidence type="ECO:0000256" key="1">
    <source>
        <dbReference type="ARBA" id="ARBA00004123"/>
    </source>
</evidence>
<dbReference type="Pfam" id="PF00010">
    <property type="entry name" value="HLH"/>
    <property type="match status" value="1"/>
</dbReference>
<dbReference type="InterPro" id="IPR045843">
    <property type="entry name" value="IND-like"/>
</dbReference>
<evidence type="ECO:0000256" key="2">
    <source>
        <dbReference type="ARBA" id="ARBA00023015"/>
    </source>
</evidence>
<dbReference type="GO" id="GO:0003677">
    <property type="term" value="F:DNA binding"/>
    <property type="evidence" value="ECO:0007669"/>
    <property type="project" value="UniProtKB-KW"/>
</dbReference>
<feature type="region of interest" description="Disordered" evidence="6">
    <location>
        <begin position="198"/>
        <end position="242"/>
    </location>
</feature>
<dbReference type="PANTHER" id="PTHR45914">
    <property type="entry name" value="TRANSCRIPTION FACTOR HEC3-RELATED"/>
    <property type="match status" value="1"/>
</dbReference>
<evidence type="ECO:0000259" key="7">
    <source>
        <dbReference type="PROSITE" id="PS50888"/>
    </source>
</evidence>
<dbReference type="InterPro" id="IPR011598">
    <property type="entry name" value="bHLH_dom"/>
</dbReference>
<dbReference type="CDD" id="cd11454">
    <property type="entry name" value="bHLH_AtIND_like"/>
    <property type="match status" value="1"/>
</dbReference>
<keyword evidence="4" id="KW-0804">Transcription</keyword>
<protein>
    <recommendedName>
        <fullName evidence="7">BHLH domain-containing protein</fullName>
    </recommendedName>
</protein>
<dbReference type="FunFam" id="4.10.280.10:FF:000046">
    <property type="entry name" value="Transcription factor bHLH83"/>
    <property type="match status" value="1"/>
</dbReference>
<dbReference type="GO" id="GO:0046983">
    <property type="term" value="F:protein dimerization activity"/>
    <property type="evidence" value="ECO:0007669"/>
    <property type="project" value="InterPro"/>
</dbReference>
<evidence type="ECO:0000256" key="6">
    <source>
        <dbReference type="SAM" id="MobiDB-lite"/>
    </source>
</evidence>
<dbReference type="GO" id="GO:0048766">
    <property type="term" value="P:root hair initiation"/>
    <property type="evidence" value="ECO:0007669"/>
    <property type="project" value="UniProtKB-ARBA"/>
</dbReference>
<feature type="domain" description="BHLH" evidence="7">
    <location>
        <begin position="229"/>
        <end position="278"/>
    </location>
</feature>
<keyword evidence="2" id="KW-0805">Transcription regulation</keyword>
<reference evidence="8" key="1">
    <citation type="submission" date="2023-10" db="EMBL/GenBank/DDBJ databases">
        <authorList>
            <person name="Domelevo Entfellner J.-B."/>
        </authorList>
    </citation>
    <scope>NUCLEOTIDE SEQUENCE</scope>
</reference>
<organism evidence="8 9">
    <name type="scientific">Sphenostylis stenocarpa</name>
    <dbReference type="NCBI Taxonomy" id="92480"/>
    <lineage>
        <taxon>Eukaryota</taxon>
        <taxon>Viridiplantae</taxon>
        <taxon>Streptophyta</taxon>
        <taxon>Embryophyta</taxon>
        <taxon>Tracheophyta</taxon>
        <taxon>Spermatophyta</taxon>
        <taxon>Magnoliopsida</taxon>
        <taxon>eudicotyledons</taxon>
        <taxon>Gunneridae</taxon>
        <taxon>Pentapetalae</taxon>
        <taxon>rosids</taxon>
        <taxon>fabids</taxon>
        <taxon>Fabales</taxon>
        <taxon>Fabaceae</taxon>
        <taxon>Papilionoideae</taxon>
        <taxon>50 kb inversion clade</taxon>
        <taxon>NPAAA clade</taxon>
        <taxon>indigoferoid/millettioid clade</taxon>
        <taxon>Phaseoleae</taxon>
        <taxon>Sphenostylis</taxon>
    </lineage>
</organism>
<dbReference type="SUPFAM" id="SSF47459">
    <property type="entry name" value="HLH, helix-loop-helix DNA-binding domain"/>
    <property type="match status" value="1"/>
</dbReference>
<sequence>MALAKDQKIPHDSSMSSKVQNCFFSEASVETTSMTVHRVNEYHKSVLAEEDGLGNDSAVTHSPPLCGSGKGYAYKGTNYQLEEEESLINFKGYSNLMQTDESLLSFQHNRDTSQKEYCVWENNLHQGHNHWNETSPRSTKNMRLVQDFNCFHTASGYSSIFNNANEKQHVQSSSGWLYSAPSIPNDRSLHKLGAPETVLQKRPSMGQNMKAAKKQCSTESKTPKHKSSPSKDPQSVAAKNRRERISERLKILQELVPNGSKVDMVTMLEKAISYVKFLQLQVKVLATDEFWPVQGGKPPDISQVKEVIDAILSSQRERSSSSK</sequence>
<evidence type="ECO:0000313" key="8">
    <source>
        <dbReference type="EMBL" id="CAJ1865885.1"/>
    </source>
</evidence>
<accession>A0AA86VVW8</accession>
<dbReference type="PROSITE" id="PS50888">
    <property type="entry name" value="BHLH"/>
    <property type="match status" value="1"/>
</dbReference>
<dbReference type="SMART" id="SM00353">
    <property type="entry name" value="HLH"/>
    <property type="match status" value="1"/>
</dbReference>
<gene>
    <name evidence="8" type="ORF">AYBTSS11_LOCUS2293</name>
</gene>
<dbReference type="InterPro" id="IPR036638">
    <property type="entry name" value="HLH_DNA-bd_sf"/>
</dbReference>
<dbReference type="PANTHER" id="PTHR45914:SF59">
    <property type="entry name" value="TRANSCRIPTION FACTOR BHLH83-LIKE"/>
    <property type="match status" value="1"/>
</dbReference>
<keyword evidence="5" id="KW-0539">Nucleus</keyword>
<dbReference type="Proteomes" id="UP001189624">
    <property type="component" value="Chromosome 1"/>
</dbReference>
<dbReference type="Gene3D" id="4.10.280.10">
    <property type="entry name" value="Helix-loop-helix DNA-binding domain"/>
    <property type="match status" value="1"/>
</dbReference>
<comment type="subcellular location">
    <subcellularLocation>
        <location evidence="1">Nucleus</location>
    </subcellularLocation>
</comment>
<dbReference type="EMBL" id="OY731398">
    <property type="protein sequence ID" value="CAJ1865885.1"/>
    <property type="molecule type" value="Genomic_DNA"/>
</dbReference>
<name>A0AA86VVW8_9FABA</name>
<keyword evidence="9" id="KW-1185">Reference proteome</keyword>
<evidence type="ECO:0000313" key="9">
    <source>
        <dbReference type="Proteomes" id="UP001189624"/>
    </source>
</evidence>
<dbReference type="AlphaFoldDB" id="A0AA86VVW8"/>
<dbReference type="GO" id="GO:0005634">
    <property type="term" value="C:nucleus"/>
    <property type="evidence" value="ECO:0007669"/>
    <property type="project" value="UniProtKB-SubCell"/>
</dbReference>
<evidence type="ECO:0000256" key="4">
    <source>
        <dbReference type="ARBA" id="ARBA00023163"/>
    </source>
</evidence>
<keyword evidence="3" id="KW-0238">DNA-binding</keyword>
<evidence type="ECO:0000256" key="5">
    <source>
        <dbReference type="ARBA" id="ARBA00023242"/>
    </source>
</evidence>